<name>A0A0C3FUK6_PILCF</name>
<keyword evidence="1" id="KW-0175">Coiled coil</keyword>
<dbReference type="AlphaFoldDB" id="A0A0C3FUK6"/>
<dbReference type="EMBL" id="KN832977">
    <property type="protein sequence ID" value="KIM88085.1"/>
    <property type="molecule type" value="Genomic_DNA"/>
</dbReference>
<accession>A0A0C3FUK6</accession>
<dbReference type="Proteomes" id="UP000054166">
    <property type="component" value="Unassembled WGS sequence"/>
</dbReference>
<keyword evidence="3" id="KW-1185">Reference proteome</keyword>
<sequence length="304" mass="34455">MDENKLLLRDVTDIRLCHTEATSQLLCLRSDYEQLQSKLVTLGEAKTGLEGELVILRQESGKFEGQVQHLNGEMGTLRVDNLALKEDLCQSDVKCARLAEESKKVVEELRTFRVNNFRLKEEVRRTGAKCSRLEADIKTGESMSKAQNNHLEDDLAAARKLLATADQEGQNSMRMLETLKKANLDLDGKNRNLLQRCGRLEKCVSLQINRSAENKELADANKRLQAQLVELEDNTRNAQAENQRLKEDLAREIRVIDQIRDKVAGVVAGEILAIFDDSDRLPRSQCLPKLKEEEKPTVMKEESD</sequence>
<reference evidence="2 3" key="1">
    <citation type="submission" date="2014-04" db="EMBL/GenBank/DDBJ databases">
        <authorList>
            <consortium name="DOE Joint Genome Institute"/>
            <person name="Kuo A."/>
            <person name="Tarkka M."/>
            <person name="Buscot F."/>
            <person name="Kohler A."/>
            <person name="Nagy L.G."/>
            <person name="Floudas D."/>
            <person name="Copeland A."/>
            <person name="Barry K.W."/>
            <person name="Cichocki N."/>
            <person name="Veneault-Fourrey C."/>
            <person name="LaButti K."/>
            <person name="Lindquist E.A."/>
            <person name="Lipzen A."/>
            <person name="Lundell T."/>
            <person name="Morin E."/>
            <person name="Murat C."/>
            <person name="Sun H."/>
            <person name="Tunlid A."/>
            <person name="Henrissat B."/>
            <person name="Grigoriev I.V."/>
            <person name="Hibbett D.S."/>
            <person name="Martin F."/>
            <person name="Nordberg H.P."/>
            <person name="Cantor M.N."/>
            <person name="Hua S.X."/>
        </authorList>
    </citation>
    <scope>NUCLEOTIDE SEQUENCE [LARGE SCALE GENOMIC DNA]</scope>
    <source>
        <strain evidence="2 3">F 1598</strain>
    </source>
</reference>
<reference evidence="3" key="2">
    <citation type="submission" date="2015-01" db="EMBL/GenBank/DDBJ databases">
        <title>Evolutionary Origins and Diversification of the Mycorrhizal Mutualists.</title>
        <authorList>
            <consortium name="DOE Joint Genome Institute"/>
            <consortium name="Mycorrhizal Genomics Consortium"/>
            <person name="Kohler A."/>
            <person name="Kuo A."/>
            <person name="Nagy L.G."/>
            <person name="Floudas D."/>
            <person name="Copeland A."/>
            <person name="Barry K.W."/>
            <person name="Cichocki N."/>
            <person name="Veneault-Fourrey C."/>
            <person name="LaButti K."/>
            <person name="Lindquist E.A."/>
            <person name="Lipzen A."/>
            <person name="Lundell T."/>
            <person name="Morin E."/>
            <person name="Murat C."/>
            <person name="Riley R."/>
            <person name="Ohm R."/>
            <person name="Sun H."/>
            <person name="Tunlid A."/>
            <person name="Henrissat B."/>
            <person name="Grigoriev I.V."/>
            <person name="Hibbett D.S."/>
            <person name="Martin F."/>
        </authorList>
    </citation>
    <scope>NUCLEOTIDE SEQUENCE [LARGE SCALE GENOMIC DNA]</scope>
    <source>
        <strain evidence="3">F 1598</strain>
    </source>
</reference>
<dbReference type="HOGENOM" id="CLU_915608_0_0_1"/>
<proteinExistence type="predicted"/>
<feature type="coiled-coil region" evidence="1">
    <location>
        <begin position="214"/>
        <end position="262"/>
    </location>
</feature>
<organism evidence="2 3">
    <name type="scientific">Piloderma croceum (strain F 1598)</name>
    <dbReference type="NCBI Taxonomy" id="765440"/>
    <lineage>
        <taxon>Eukaryota</taxon>
        <taxon>Fungi</taxon>
        <taxon>Dikarya</taxon>
        <taxon>Basidiomycota</taxon>
        <taxon>Agaricomycotina</taxon>
        <taxon>Agaricomycetes</taxon>
        <taxon>Agaricomycetidae</taxon>
        <taxon>Atheliales</taxon>
        <taxon>Atheliaceae</taxon>
        <taxon>Piloderma</taxon>
    </lineage>
</organism>
<evidence type="ECO:0000256" key="1">
    <source>
        <dbReference type="SAM" id="Coils"/>
    </source>
</evidence>
<gene>
    <name evidence="2" type="ORF">PILCRDRAFT_3142</name>
</gene>
<dbReference type="InParanoid" id="A0A0C3FUK6"/>
<protein>
    <submittedName>
        <fullName evidence="2">Uncharacterized protein</fullName>
    </submittedName>
</protein>
<evidence type="ECO:0000313" key="3">
    <source>
        <dbReference type="Proteomes" id="UP000054166"/>
    </source>
</evidence>
<evidence type="ECO:0000313" key="2">
    <source>
        <dbReference type="EMBL" id="KIM88085.1"/>
    </source>
</evidence>